<organism evidence="2 3">
    <name type="scientific">Pseudomicrostroma glucosiphilum</name>
    <dbReference type="NCBI Taxonomy" id="1684307"/>
    <lineage>
        <taxon>Eukaryota</taxon>
        <taxon>Fungi</taxon>
        <taxon>Dikarya</taxon>
        <taxon>Basidiomycota</taxon>
        <taxon>Ustilaginomycotina</taxon>
        <taxon>Exobasidiomycetes</taxon>
        <taxon>Microstromatales</taxon>
        <taxon>Microstromatales incertae sedis</taxon>
        <taxon>Pseudomicrostroma</taxon>
    </lineage>
</organism>
<accession>A0A316UBP6</accession>
<dbReference type="GeneID" id="37011871"/>
<reference evidence="2 3" key="1">
    <citation type="journal article" date="2018" name="Mol. Biol. Evol.">
        <title>Broad Genomic Sampling Reveals a Smut Pathogenic Ancestry of the Fungal Clade Ustilaginomycotina.</title>
        <authorList>
            <person name="Kijpornyongpan T."/>
            <person name="Mondo S.J."/>
            <person name="Barry K."/>
            <person name="Sandor L."/>
            <person name="Lee J."/>
            <person name="Lipzen A."/>
            <person name="Pangilinan J."/>
            <person name="LaButti K."/>
            <person name="Hainaut M."/>
            <person name="Henrissat B."/>
            <person name="Grigoriev I.V."/>
            <person name="Spatafora J.W."/>
            <person name="Aime M.C."/>
        </authorList>
    </citation>
    <scope>NUCLEOTIDE SEQUENCE [LARGE SCALE GENOMIC DNA]</scope>
    <source>
        <strain evidence="2 3">MCA 4718</strain>
    </source>
</reference>
<dbReference type="SUPFAM" id="SSF52047">
    <property type="entry name" value="RNI-like"/>
    <property type="match status" value="1"/>
</dbReference>
<dbReference type="STRING" id="1684307.A0A316UBP6"/>
<protein>
    <recommendedName>
        <fullName evidence="4">RNI-like protein</fullName>
    </recommendedName>
</protein>
<dbReference type="Proteomes" id="UP000245942">
    <property type="component" value="Unassembled WGS sequence"/>
</dbReference>
<dbReference type="InterPro" id="IPR032675">
    <property type="entry name" value="LRR_dom_sf"/>
</dbReference>
<name>A0A316UBP6_9BASI</name>
<feature type="region of interest" description="Disordered" evidence="1">
    <location>
        <begin position="161"/>
        <end position="184"/>
    </location>
</feature>
<evidence type="ECO:0008006" key="4">
    <source>
        <dbReference type="Google" id="ProtNLM"/>
    </source>
</evidence>
<feature type="region of interest" description="Disordered" evidence="1">
    <location>
        <begin position="680"/>
        <end position="797"/>
    </location>
</feature>
<evidence type="ECO:0000256" key="1">
    <source>
        <dbReference type="SAM" id="MobiDB-lite"/>
    </source>
</evidence>
<dbReference type="OrthoDB" id="9994419at2759"/>
<feature type="compositionally biased region" description="Low complexity" evidence="1">
    <location>
        <begin position="379"/>
        <end position="394"/>
    </location>
</feature>
<dbReference type="RefSeq" id="XP_025349776.1">
    <property type="nucleotide sequence ID" value="XM_025490137.1"/>
</dbReference>
<feature type="compositionally biased region" description="Low complexity" evidence="1">
    <location>
        <begin position="721"/>
        <end position="732"/>
    </location>
</feature>
<gene>
    <name evidence="2" type="ORF">BCV69DRAFT_245078</name>
</gene>
<feature type="region of interest" description="Disordered" evidence="1">
    <location>
        <begin position="346"/>
        <end position="397"/>
    </location>
</feature>
<evidence type="ECO:0000313" key="3">
    <source>
        <dbReference type="Proteomes" id="UP000245942"/>
    </source>
</evidence>
<evidence type="ECO:0000313" key="2">
    <source>
        <dbReference type="EMBL" id="PWN22616.1"/>
    </source>
</evidence>
<proteinExistence type="predicted"/>
<feature type="compositionally biased region" description="Low complexity" evidence="1">
    <location>
        <begin position="764"/>
        <end position="776"/>
    </location>
</feature>
<dbReference type="AlphaFoldDB" id="A0A316UBP6"/>
<dbReference type="EMBL" id="KZ819322">
    <property type="protein sequence ID" value="PWN22616.1"/>
    <property type="molecule type" value="Genomic_DNA"/>
</dbReference>
<keyword evidence="3" id="KW-1185">Reference proteome</keyword>
<sequence length="859" mass="91786">MEAGVYAGSADVAPAPTTFSSLPAEVISLIVRLIYLESIPRSYHRNLDLHGLPSTYSDGRRVSSPHSAVQATLWALCLTNRTLFAHARPLLYRRINVTLPYSFILLIRTLGAAALAKAYEQFQLTGKLNQDPDDPHSFTSIVAAAGFARVLGTSLKITRGPNQERQDVRRVGLPGHSDGAEEDELNLVWKPGPVGDGDAPTTQWTVSLHPLGADADSLQKCLRVVDFSYFRAHGLRRTVGENLDHRFVTSSRLLALLTAAPDLASFGASHTMDSALSVEVLEALLFRGGKTRRPARLRGVSLEKRKSGEQLALSAIDFTDCVSPVFKEAAQEFVVRHLNGFGAGRRTGTDEFSSEAGGEGTDEEDLRGRRGRGLGPALSITTGSSSGSRSATRSISRHQVPRVAQATRFPSIQRLSLSGISWPLSLLAPLVESFPNLTHLDLSRTKVDANLLDCLAASPTIQLQSLALAGCRQLTSTAITDLLVDSSATTHLVELSLEGSLLAPTPLTASDLQIIITSAPAFASGCLRYLDIGGCGMDDELLKQMPPQPCLLDLGLGASSGLTLSGVAQFLIEKAPNVQVMELTDSCYWPIRGEAGVSALDLSTHLITPCCTTPPLPLSMQLEAMGFRSPGSASTGPPPVIASREPTNLRVIGLNGPSLRSIRDGIGSWKVIWGAGKRGWVVDTSAGPDPEAKDESIGEPGEEQASSHLLQVADSRGGGRSLSSQRKGSSSRSRSRHRRLGYEPETPPTLSRSGSYGPRKSLVGSPAGSGPSSRSPSHGRYDASSISAGSASLEPRSEVVRHLPETHPRSVALQALSQKQGQVPSEVGWHSRKMEVLLGFGLMGRERGVYAWRGYCARD</sequence>
<dbReference type="Gene3D" id="3.80.10.10">
    <property type="entry name" value="Ribonuclease Inhibitor"/>
    <property type="match status" value="1"/>
</dbReference>